<gene>
    <name evidence="3" type="ORF">CP977_28330</name>
</gene>
<organism evidence="3 4">
    <name type="scientific">Streptomyces cinereoruber</name>
    <dbReference type="NCBI Taxonomy" id="67260"/>
    <lineage>
        <taxon>Bacteria</taxon>
        <taxon>Bacillati</taxon>
        <taxon>Actinomycetota</taxon>
        <taxon>Actinomycetes</taxon>
        <taxon>Kitasatosporales</taxon>
        <taxon>Streptomycetaceae</taxon>
        <taxon>Streptomyces</taxon>
    </lineage>
</organism>
<evidence type="ECO:0000256" key="1">
    <source>
        <dbReference type="SAM" id="MobiDB-lite"/>
    </source>
</evidence>
<feature type="domain" description="N-acetyltransferase" evidence="2">
    <location>
        <begin position="14"/>
        <end position="166"/>
    </location>
</feature>
<dbReference type="Gene3D" id="3.40.630.30">
    <property type="match status" value="1"/>
</dbReference>
<dbReference type="Pfam" id="PF00583">
    <property type="entry name" value="Acetyltransf_1"/>
    <property type="match status" value="1"/>
</dbReference>
<feature type="compositionally biased region" description="Pro residues" evidence="1">
    <location>
        <begin position="7"/>
        <end position="20"/>
    </location>
</feature>
<name>A0ABX6BJZ0_9ACTN</name>
<accession>A0ABX6BJZ0</accession>
<dbReference type="SUPFAM" id="SSF53335">
    <property type="entry name" value="S-adenosyl-L-methionine-dependent methyltransferases"/>
    <property type="match status" value="1"/>
</dbReference>
<dbReference type="PROSITE" id="PS51186">
    <property type="entry name" value="GNAT"/>
    <property type="match status" value="1"/>
</dbReference>
<dbReference type="InterPro" id="IPR050508">
    <property type="entry name" value="Methyltransf_Superfamily"/>
</dbReference>
<evidence type="ECO:0000313" key="4">
    <source>
        <dbReference type="Proteomes" id="UP000326029"/>
    </source>
</evidence>
<dbReference type="EMBL" id="CP023693">
    <property type="protein sequence ID" value="QEV35606.1"/>
    <property type="molecule type" value="Genomic_DNA"/>
</dbReference>
<protein>
    <submittedName>
        <fullName evidence="3">GNAT family N-acetyltransferase</fullName>
    </submittedName>
</protein>
<dbReference type="InterPro" id="IPR025714">
    <property type="entry name" value="Methyltranfer_dom"/>
</dbReference>
<feature type="region of interest" description="Disordered" evidence="1">
    <location>
        <begin position="1"/>
        <end position="20"/>
    </location>
</feature>
<dbReference type="Gene3D" id="3.40.50.150">
    <property type="entry name" value="Vaccinia Virus protein VP39"/>
    <property type="match status" value="1"/>
</dbReference>
<dbReference type="InterPro" id="IPR029063">
    <property type="entry name" value="SAM-dependent_MTases_sf"/>
</dbReference>
<dbReference type="Proteomes" id="UP000326029">
    <property type="component" value="Chromosome"/>
</dbReference>
<proteinExistence type="predicted"/>
<evidence type="ECO:0000313" key="3">
    <source>
        <dbReference type="EMBL" id="QEV35606.1"/>
    </source>
</evidence>
<dbReference type="PANTHER" id="PTHR42912:SF93">
    <property type="entry name" value="N6-ADENOSINE-METHYLTRANSFERASE TMT1A"/>
    <property type="match status" value="1"/>
</dbReference>
<dbReference type="SUPFAM" id="SSF55729">
    <property type="entry name" value="Acyl-CoA N-acyltransferases (Nat)"/>
    <property type="match status" value="1"/>
</dbReference>
<dbReference type="CDD" id="cd02440">
    <property type="entry name" value="AdoMet_MTases"/>
    <property type="match status" value="1"/>
</dbReference>
<evidence type="ECO:0000259" key="2">
    <source>
        <dbReference type="PROSITE" id="PS51186"/>
    </source>
</evidence>
<reference evidence="3 4" key="1">
    <citation type="submission" date="2017-09" db="EMBL/GenBank/DDBJ databases">
        <authorList>
            <person name="Lee N."/>
            <person name="Cho B.-K."/>
        </authorList>
    </citation>
    <scope>NUCLEOTIDE SEQUENCE [LARGE SCALE GENOMIC DNA]</scope>
    <source>
        <strain evidence="3 4">ATCC 19740</strain>
    </source>
</reference>
<dbReference type="InterPro" id="IPR016181">
    <property type="entry name" value="Acyl_CoA_acyltransferase"/>
</dbReference>
<dbReference type="PANTHER" id="PTHR42912">
    <property type="entry name" value="METHYLTRANSFERASE"/>
    <property type="match status" value="1"/>
</dbReference>
<keyword evidence="4" id="KW-1185">Reference proteome</keyword>
<sequence>MKRFPGTRPPSPPCTCRPGGPPTATCLPRPYPEGLDVEERAAVRHARLTAPERPAVLLATRPGGDGGPVAFSCFHPWPGEGFEPAPTAGSAALHALPEVRGAGVGRALPSAITGALVEAGFRSAALRVFAGNARARRFYGAAGRRADGESVREETGGRVLEELRYRRHLLKQGAVHIARHVSHHSADPHTVRTSAHTEGVGSMTHASVPSAAHETAVYTHGHHESVLRSHSWRTAANSAAHLLPELRAGLDVLDVGCGPGTITADLAALVAPGRVTGVDAAEDVLTKARAVAAERGLENVRFAVADVHALDFPDDSFDVVHAHQVLQHVGDPVAALREMRRVCRPGGIVAARDSDYGAFAWFPEVPALDGWLELYHRVARANGGEPDAGRRLYSWARRAGFTDITATAGTWCFATPEERAWWSGLWADRTTASGYADLAVSGGHATAGELAAIAEGWREWGGREDAWFMVPHGEILCRVT</sequence>
<dbReference type="Pfam" id="PF13847">
    <property type="entry name" value="Methyltransf_31"/>
    <property type="match status" value="1"/>
</dbReference>
<dbReference type="InterPro" id="IPR000182">
    <property type="entry name" value="GNAT_dom"/>
</dbReference>